<gene>
    <name evidence="3" type="ORF">BA177_02720</name>
</gene>
<evidence type="ECO:0000313" key="4">
    <source>
        <dbReference type="Proteomes" id="UP000092695"/>
    </source>
</evidence>
<name>A0A193LCV4_9GAMM</name>
<evidence type="ECO:0000256" key="1">
    <source>
        <dbReference type="SAM" id="MobiDB-lite"/>
    </source>
</evidence>
<sequence>MALRFRFSIVILALTLSGCGLLQTPVEPPVVEPLPAPPAPAPQPEPEAPVAEPPPAPRPAPAPAPEPEPALFKIAVVLSSRAPAYTGVADALADLIDDVEVYDLTDRSLSPRDAFAAMHDSAAGAVVAIGLRAAVYARDYAAIPVVFSQVFNDTDHGLLGERVRGVSAIPPLSAQLAAWLEIAPDMQAVGAIIGSGHERLIAEAIAAATEHGLDFKYQTAASDRETLYLFTRMAPAIDGFWLFPDNRILSVAVLRELFEHATRRGVQIAVFNDALLELGASLSSTTLEEDIAATLVSILEAIQRNGVDDVQAFTPLHGIRIQVSTKLQNRLQSTAGASAGASP</sequence>
<organism evidence="3 4">
    <name type="scientific">Woeseia oceani</name>
    <dbReference type="NCBI Taxonomy" id="1548547"/>
    <lineage>
        <taxon>Bacteria</taxon>
        <taxon>Pseudomonadati</taxon>
        <taxon>Pseudomonadota</taxon>
        <taxon>Gammaproteobacteria</taxon>
        <taxon>Woeseiales</taxon>
        <taxon>Woeseiaceae</taxon>
        <taxon>Woeseia</taxon>
    </lineage>
</organism>
<protein>
    <recommendedName>
        <fullName evidence="5">ABC transporter substrate-binding protein</fullName>
    </recommendedName>
</protein>
<dbReference type="EMBL" id="CP016268">
    <property type="protein sequence ID" value="ANO50276.1"/>
    <property type="molecule type" value="Genomic_DNA"/>
</dbReference>
<evidence type="ECO:0000256" key="2">
    <source>
        <dbReference type="SAM" id="SignalP"/>
    </source>
</evidence>
<evidence type="ECO:0000313" key="3">
    <source>
        <dbReference type="EMBL" id="ANO50276.1"/>
    </source>
</evidence>
<keyword evidence="4" id="KW-1185">Reference proteome</keyword>
<keyword evidence="2" id="KW-0732">Signal</keyword>
<feature type="region of interest" description="Disordered" evidence="1">
    <location>
        <begin position="32"/>
        <end position="65"/>
    </location>
</feature>
<dbReference type="AlphaFoldDB" id="A0A193LCV4"/>
<dbReference type="Gene3D" id="3.40.50.2300">
    <property type="match status" value="1"/>
</dbReference>
<reference evidence="3 4" key="1">
    <citation type="submission" date="2016-06" db="EMBL/GenBank/DDBJ databases">
        <title>Complete genome sequence of a deep-branching marine Gamma Proteobacterium Woeseia oceani type strain XK5.</title>
        <authorList>
            <person name="Mu D."/>
            <person name="Du Z."/>
        </authorList>
    </citation>
    <scope>NUCLEOTIDE SEQUENCE [LARGE SCALE GENOMIC DNA]</scope>
    <source>
        <strain evidence="3 4">XK5</strain>
    </source>
</reference>
<proteinExistence type="predicted"/>
<feature type="signal peptide" evidence="2">
    <location>
        <begin position="1"/>
        <end position="22"/>
    </location>
</feature>
<dbReference type="KEGG" id="woc:BA177_02720"/>
<evidence type="ECO:0008006" key="5">
    <source>
        <dbReference type="Google" id="ProtNLM"/>
    </source>
</evidence>
<dbReference type="PROSITE" id="PS51257">
    <property type="entry name" value="PROKAR_LIPOPROTEIN"/>
    <property type="match status" value="1"/>
</dbReference>
<dbReference type="Proteomes" id="UP000092695">
    <property type="component" value="Chromosome"/>
</dbReference>
<accession>A0A193LCV4</accession>
<feature type="chain" id="PRO_5008260046" description="ABC transporter substrate-binding protein" evidence="2">
    <location>
        <begin position="23"/>
        <end position="343"/>
    </location>
</feature>